<dbReference type="InterPro" id="IPR036388">
    <property type="entry name" value="WH-like_DNA-bd_sf"/>
</dbReference>
<organism evidence="1 2">
    <name type="scientific">Cyphomyrmex costatus</name>
    <dbReference type="NCBI Taxonomy" id="456900"/>
    <lineage>
        <taxon>Eukaryota</taxon>
        <taxon>Metazoa</taxon>
        <taxon>Ecdysozoa</taxon>
        <taxon>Arthropoda</taxon>
        <taxon>Hexapoda</taxon>
        <taxon>Insecta</taxon>
        <taxon>Pterygota</taxon>
        <taxon>Neoptera</taxon>
        <taxon>Endopterygota</taxon>
        <taxon>Hymenoptera</taxon>
        <taxon>Apocrita</taxon>
        <taxon>Aculeata</taxon>
        <taxon>Formicoidea</taxon>
        <taxon>Formicidae</taxon>
        <taxon>Myrmicinae</taxon>
        <taxon>Cyphomyrmex</taxon>
    </lineage>
</organism>
<reference evidence="1 2" key="1">
    <citation type="submission" date="2016-03" db="EMBL/GenBank/DDBJ databases">
        <title>Cyphomyrmex costatus WGS genome.</title>
        <authorList>
            <person name="Nygaard S."/>
            <person name="Hu H."/>
            <person name="Boomsma J."/>
            <person name="Zhang G."/>
        </authorList>
    </citation>
    <scope>NUCLEOTIDE SEQUENCE [LARGE SCALE GENOMIC DNA]</scope>
    <source>
        <strain evidence="1">MS0001</strain>
        <tissue evidence="1">Whole body</tissue>
    </source>
</reference>
<evidence type="ECO:0000313" key="1">
    <source>
        <dbReference type="EMBL" id="KYN00089.1"/>
    </source>
</evidence>
<dbReference type="AlphaFoldDB" id="A0A195CJ45"/>
<protein>
    <recommendedName>
        <fullName evidence="3">Mariner Mos1 transposase</fullName>
    </recommendedName>
</protein>
<keyword evidence="2" id="KW-1185">Reference proteome</keyword>
<name>A0A195CJ45_9HYME</name>
<dbReference type="Gene3D" id="1.10.10.10">
    <property type="entry name" value="Winged helix-like DNA-binding domain superfamily/Winged helix DNA-binding domain"/>
    <property type="match status" value="1"/>
</dbReference>
<evidence type="ECO:0000313" key="2">
    <source>
        <dbReference type="Proteomes" id="UP000078542"/>
    </source>
</evidence>
<sequence>MYRQICQNSHNRKKVKDVELEEILNENSCQTQLELANTLGVTQQDVSYRLKQLGRSKLIKKGRELICTPNNKCAIL</sequence>
<dbReference type="Pfam" id="PF13412">
    <property type="entry name" value="HTH_24"/>
    <property type="match status" value="1"/>
</dbReference>
<dbReference type="SUPFAM" id="SSF46785">
    <property type="entry name" value="Winged helix' DNA-binding domain"/>
    <property type="match status" value="1"/>
</dbReference>
<accession>A0A195CJ45</accession>
<dbReference type="Proteomes" id="UP000078542">
    <property type="component" value="Unassembled WGS sequence"/>
</dbReference>
<dbReference type="EMBL" id="KQ977754">
    <property type="protein sequence ID" value="KYN00089.1"/>
    <property type="molecule type" value="Genomic_DNA"/>
</dbReference>
<proteinExistence type="predicted"/>
<dbReference type="InterPro" id="IPR036390">
    <property type="entry name" value="WH_DNA-bd_sf"/>
</dbReference>
<gene>
    <name evidence="1" type="ORF">ALC62_09151</name>
</gene>
<evidence type="ECO:0008006" key="3">
    <source>
        <dbReference type="Google" id="ProtNLM"/>
    </source>
</evidence>